<name>X5DQ83_9CORY</name>
<dbReference type="KEGG" id="cgy:CGLY_01745"/>
<evidence type="ECO:0000256" key="3">
    <source>
        <dbReference type="ARBA" id="ARBA00022475"/>
    </source>
</evidence>
<feature type="domain" description="ABC transmembrane type-1" evidence="9">
    <location>
        <begin position="116"/>
        <end position="302"/>
    </location>
</feature>
<keyword evidence="4 7" id="KW-0812">Transmembrane</keyword>
<evidence type="ECO:0000313" key="10">
    <source>
        <dbReference type="EMBL" id="AHW62797.1"/>
    </source>
</evidence>
<accession>X5DQ83</accession>
<evidence type="ECO:0000256" key="8">
    <source>
        <dbReference type="SAM" id="MobiDB-lite"/>
    </source>
</evidence>
<reference evidence="10 11" key="1">
    <citation type="journal article" date="2015" name="Int. J. Syst. Evol. Microbiol.">
        <title>Revisiting Corynebacterium glyciniphilum (ex Kubota et al., 1972) sp. nov., nom. rev., isolated from putrefied banana.</title>
        <authorList>
            <person name="Al-Dilaimi A."/>
            <person name="Bednarz H."/>
            <person name="Lomker A."/>
            <person name="Niehaus K."/>
            <person name="Kalinowski J."/>
            <person name="Ruckert C."/>
        </authorList>
    </citation>
    <scope>NUCLEOTIDE SEQUENCE [LARGE SCALE GENOMIC DNA]</scope>
    <source>
        <strain evidence="10">AJ 3170</strain>
    </source>
</reference>
<keyword evidence="6 7" id="KW-0472">Membrane</keyword>
<dbReference type="InterPro" id="IPR035906">
    <property type="entry name" value="MetI-like_sf"/>
</dbReference>
<dbReference type="OrthoDB" id="9812701at2"/>
<organism evidence="10 11">
    <name type="scientific">Corynebacterium glyciniphilum AJ 3170</name>
    <dbReference type="NCBI Taxonomy" id="1404245"/>
    <lineage>
        <taxon>Bacteria</taxon>
        <taxon>Bacillati</taxon>
        <taxon>Actinomycetota</taxon>
        <taxon>Actinomycetes</taxon>
        <taxon>Mycobacteriales</taxon>
        <taxon>Corynebacteriaceae</taxon>
        <taxon>Corynebacterium</taxon>
    </lineage>
</organism>
<evidence type="ECO:0000313" key="11">
    <source>
        <dbReference type="Proteomes" id="UP000023703"/>
    </source>
</evidence>
<dbReference type="InterPro" id="IPR000515">
    <property type="entry name" value="MetI-like"/>
</dbReference>
<dbReference type="InterPro" id="IPR025966">
    <property type="entry name" value="OppC_N"/>
</dbReference>
<dbReference type="RefSeq" id="WP_038545599.1">
    <property type="nucleotide sequence ID" value="NZ_CP006842.1"/>
</dbReference>
<dbReference type="PROSITE" id="PS50928">
    <property type="entry name" value="ABC_TM1"/>
    <property type="match status" value="1"/>
</dbReference>
<feature type="transmembrane region" description="Helical" evidence="7">
    <location>
        <begin position="120"/>
        <end position="142"/>
    </location>
</feature>
<dbReference type="SUPFAM" id="SSF161098">
    <property type="entry name" value="MetI-like"/>
    <property type="match status" value="1"/>
</dbReference>
<sequence length="314" mass="32930">MSTVNHPAPTATGLNRPDLTPGDPARSTRHRRATSRGGSTAASGHRLTHALTHGRGLVGVILFGLVVLAGILAPVISPYSPDQQITGANLLSPSSSHWFGTDTANQDIFSRTLHGIRVNLLIIFIAVPLGAATGVLLGLVSAQWRWADTLMQRTFDLILAFPTIILAIALTMILGPGLTTVAVVVALAEIPVFGRLTRSVALSVRERPYVASARAVGASEAWILRNHILPNSVEPLVVQLALAMSVGVFIEGAMSFLGLGVVPPTPSLGSLIQEGVAYAYHAPFFAVGPLAVVVILILGLLLIAQALSRATRVV</sequence>
<dbReference type="GO" id="GO:0055085">
    <property type="term" value="P:transmembrane transport"/>
    <property type="evidence" value="ECO:0007669"/>
    <property type="project" value="InterPro"/>
</dbReference>
<comment type="subcellular location">
    <subcellularLocation>
        <location evidence="1 7">Cell membrane</location>
        <topology evidence="1 7">Multi-pass membrane protein</topology>
    </subcellularLocation>
</comment>
<evidence type="ECO:0000256" key="4">
    <source>
        <dbReference type="ARBA" id="ARBA00022692"/>
    </source>
</evidence>
<dbReference type="Pfam" id="PF00528">
    <property type="entry name" value="BPD_transp_1"/>
    <property type="match status" value="1"/>
</dbReference>
<keyword evidence="2 7" id="KW-0813">Transport</keyword>
<feature type="transmembrane region" description="Helical" evidence="7">
    <location>
        <begin position="236"/>
        <end position="262"/>
    </location>
</feature>
<evidence type="ECO:0000256" key="2">
    <source>
        <dbReference type="ARBA" id="ARBA00022448"/>
    </source>
</evidence>
<feature type="transmembrane region" description="Helical" evidence="7">
    <location>
        <begin position="56"/>
        <end position="76"/>
    </location>
</feature>
<gene>
    <name evidence="10" type="ORF">CGLY_01745</name>
</gene>
<dbReference type="Gene3D" id="1.10.3720.10">
    <property type="entry name" value="MetI-like"/>
    <property type="match status" value="1"/>
</dbReference>
<dbReference type="EMBL" id="CP006842">
    <property type="protein sequence ID" value="AHW62797.1"/>
    <property type="molecule type" value="Genomic_DNA"/>
</dbReference>
<keyword evidence="5 7" id="KW-1133">Transmembrane helix</keyword>
<evidence type="ECO:0000256" key="7">
    <source>
        <dbReference type="RuleBase" id="RU363032"/>
    </source>
</evidence>
<proteinExistence type="inferred from homology"/>
<evidence type="ECO:0000256" key="6">
    <source>
        <dbReference type="ARBA" id="ARBA00023136"/>
    </source>
</evidence>
<feature type="transmembrane region" description="Helical" evidence="7">
    <location>
        <begin position="282"/>
        <end position="304"/>
    </location>
</feature>
<dbReference type="AlphaFoldDB" id="X5DQ83"/>
<dbReference type="STRING" id="1404245.CGLY_01745"/>
<evidence type="ECO:0000259" key="9">
    <source>
        <dbReference type="PROSITE" id="PS50928"/>
    </source>
</evidence>
<dbReference type="CDD" id="cd06261">
    <property type="entry name" value="TM_PBP2"/>
    <property type="match status" value="1"/>
</dbReference>
<evidence type="ECO:0000256" key="5">
    <source>
        <dbReference type="ARBA" id="ARBA00022989"/>
    </source>
</evidence>
<dbReference type="InterPro" id="IPR050366">
    <property type="entry name" value="BP-dependent_transpt_permease"/>
</dbReference>
<keyword evidence="11" id="KW-1185">Reference proteome</keyword>
<feature type="region of interest" description="Disordered" evidence="8">
    <location>
        <begin position="1"/>
        <end position="45"/>
    </location>
</feature>
<dbReference type="HOGENOM" id="CLU_028518_5_3_11"/>
<dbReference type="GO" id="GO:0005886">
    <property type="term" value="C:plasma membrane"/>
    <property type="evidence" value="ECO:0007669"/>
    <property type="project" value="UniProtKB-SubCell"/>
</dbReference>
<dbReference type="eggNOG" id="COG1173">
    <property type="taxonomic scope" value="Bacteria"/>
</dbReference>
<dbReference type="PANTHER" id="PTHR43386">
    <property type="entry name" value="OLIGOPEPTIDE TRANSPORT SYSTEM PERMEASE PROTEIN APPC"/>
    <property type="match status" value="1"/>
</dbReference>
<evidence type="ECO:0000256" key="1">
    <source>
        <dbReference type="ARBA" id="ARBA00004651"/>
    </source>
</evidence>
<protein>
    <submittedName>
        <fullName evidence="10">ABC-type oligopeptide/dipeptide transporter, permease subunit</fullName>
    </submittedName>
</protein>
<feature type="transmembrane region" description="Helical" evidence="7">
    <location>
        <begin position="154"/>
        <end position="174"/>
    </location>
</feature>
<keyword evidence="3" id="KW-1003">Cell membrane</keyword>
<comment type="similarity">
    <text evidence="7">Belongs to the binding-protein-dependent transport system permease family.</text>
</comment>
<dbReference type="PANTHER" id="PTHR43386:SF1">
    <property type="entry name" value="D,D-DIPEPTIDE TRANSPORT SYSTEM PERMEASE PROTEIN DDPC-RELATED"/>
    <property type="match status" value="1"/>
</dbReference>
<dbReference type="Pfam" id="PF12911">
    <property type="entry name" value="OppC_N"/>
    <property type="match status" value="1"/>
</dbReference>
<dbReference type="Proteomes" id="UP000023703">
    <property type="component" value="Chromosome"/>
</dbReference>